<evidence type="ECO:0008006" key="3">
    <source>
        <dbReference type="Google" id="ProtNLM"/>
    </source>
</evidence>
<reference evidence="2" key="1">
    <citation type="journal article" date="2019" name="Int. J. Syst. Evol. Microbiol.">
        <title>The Global Catalogue of Microorganisms (GCM) 10K type strain sequencing project: providing services to taxonomists for standard genome sequencing and annotation.</title>
        <authorList>
            <consortium name="The Broad Institute Genomics Platform"/>
            <consortium name="The Broad Institute Genome Sequencing Center for Infectious Disease"/>
            <person name="Wu L."/>
            <person name="Ma J."/>
        </authorList>
    </citation>
    <scope>NUCLEOTIDE SEQUENCE [LARGE SCALE GENOMIC DNA]</scope>
    <source>
        <strain evidence="2">CCUG 54822</strain>
    </source>
</reference>
<evidence type="ECO:0000313" key="1">
    <source>
        <dbReference type="EMBL" id="MFD1361568.1"/>
    </source>
</evidence>
<dbReference type="Proteomes" id="UP001597178">
    <property type="component" value="Unassembled WGS sequence"/>
</dbReference>
<organism evidence="1 2">
    <name type="scientific">Lentibacillus salinarum</name>
    <dbReference type="NCBI Taxonomy" id="446820"/>
    <lineage>
        <taxon>Bacteria</taxon>
        <taxon>Bacillati</taxon>
        <taxon>Bacillota</taxon>
        <taxon>Bacilli</taxon>
        <taxon>Bacillales</taxon>
        <taxon>Bacillaceae</taxon>
        <taxon>Lentibacillus</taxon>
    </lineage>
</organism>
<dbReference type="RefSeq" id="WP_382399373.1">
    <property type="nucleotide sequence ID" value="NZ_JBHTNH010000016.1"/>
</dbReference>
<protein>
    <recommendedName>
        <fullName evidence="3">Holin</fullName>
    </recommendedName>
</protein>
<evidence type="ECO:0000313" key="2">
    <source>
        <dbReference type="Proteomes" id="UP001597178"/>
    </source>
</evidence>
<accession>A0ABW3ZTT7</accession>
<name>A0ABW3ZTT7_9BACI</name>
<sequence>MVDAFMSGINLSPGAKLVVSLILTFFESIFGNEKNKHKEAAV</sequence>
<dbReference type="EMBL" id="JBHTNH010000016">
    <property type="protein sequence ID" value="MFD1361568.1"/>
    <property type="molecule type" value="Genomic_DNA"/>
</dbReference>
<comment type="caution">
    <text evidence="1">The sequence shown here is derived from an EMBL/GenBank/DDBJ whole genome shotgun (WGS) entry which is preliminary data.</text>
</comment>
<gene>
    <name evidence="1" type="ORF">ACFQ4A_07850</name>
</gene>
<keyword evidence="2" id="KW-1185">Reference proteome</keyword>
<proteinExistence type="predicted"/>